<proteinExistence type="predicted"/>
<dbReference type="AlphaFoldDB" id="A0A0F9KJT3"/>
<evidence type="ECO:0000313" key="1">
    <source>
        <dbReference type="EMBL" id="KKM82374.1"/>
    </source>
</evidence>
<reference evidence="1" key="1">
    <citation type="journal article" date="2015" name="Nature">
        <title>Complex archaea that bridge the gap between prokaryotes and eukaryotes.</title>
        <authorList>
            <person name="Spang A."/>
            <person name="Saw J.H."/>
            <person name="Jorgensen S.L."/>
            <person name="Zaremba-Niedzwiedzka K."/>
            <person name="Martijn J."/>
            <person name="Lind A.E."/>
            <person name="van Eijk R."/>
            <person name="Schleper C."/>
            <person name="Guy L."/>
            <person name="Ettema T.J."/>
        </authorList>
    </citation>
    <scope>NUCLEOTIDE SEQUENCE</scope>
</reference>
<name>A0A0F9KJT3_9ZZZZ</name>
<comment type="caution">
    <text evidence="1">The sequence shown here is derived from an EMBL/GenBank/DDBJ whole genome shotgun (WGS) entry which is preliminary data.</text>
</comment>
<organism evidence="1">
    <name type="scientific">marine sediment metagenome</name>
    <dbReference type="NCBI Taxonomy" id="412755"/>
    <lineage>
        <taxon>unclassified sequences</taxon>
        <taxon>metagenomes</taxon>
        <taxon>ecological metagenomes</taxon>
    </lineage>
</organism>
<dbReference type="EMBL" id="LAZR01007872">
    <property type="protein sequence ID" value="KKM82374.1"/>
    <property type="molecule type" value="Genomic_DNA"/>
</dbReference>
<gene>
    <name evidence="1" type="ORF">LCGC14_1320300</name>
</gene>
<accession>A0A0F9KJT3</accession>
<protein>
    <submittedName>
        <fullName evidence="1">Uncharacterized protein</fullName>
    </submittedName>
</protein>
<sequence length="45" mass="5246">MNGGRPDTICEQCGGVLKWWDWLFNRHICRAVEPELSEETPNEVE</sequence>